<name>K1YIS8_9BACT</name>
<sequence>MSTDSSDTIIDEYIVALKKEIDHYANTLTDKELKTLCFWGGTPGKIWAVRMIDLIEYVHSKFDLENLAELTIELNPYPEEEVLDFVKTLNKKYPKISRMRYSFGIQSFDDEVLKITWRAYNFGSIVAFLRSLVKLKQDNNVLNFDFIAFGKFQVSKNGFKQLRHEFKRDFFKTFLASGYVDSVSIYTLENIAHKPVSRIYYGTDDEIMEEFLILKEMVEDAGFGRYEISNFAHASKASIHNMVYRTMEPYIGLWISAASFFEGKRWTNTWDIKKYIGWNRRDEKQVQILTASDLLIEEFFLRIRTHEGIADISKFIPLLVPHHAWLLKKYTEEWLILFDWTKLQLTDKGMNVSNTIITDLLQKI</sequence>
<accession>K1YIS8</accession>
<gene>
    <name evidence="1" type="ORF">ACD_80C00089G0012</name>
</gene>
<dbReference type="GO" id="GO:0006779">
    <property type="term" value="P:porphyrin-containing compound biosynthetic process"/>
    <property type="evidence" value="ECO:0007669"/>
    <property type="project" value="TreeGrafter"/>
</dbReference>
<dbReference type="AlphaFoldDB" id="K1YIS8"/>
<protein>
    <submittedName>
        <fullName evidence="1">Uncharacterized protein</fullName>
    </submittedName>
</protein>
<dbReference type="GO" id="GO:0051539">
    <property type="term" value="F:4 iron, 4 sulfur cluster binding"/>
    <property type="evidence" value="ECO:0007669"/>
    <property type="project" value="TreeGrafter"/>
</dbReference>
<dbReference type="PANTHER" id="PTHR13932:SF5">
    <property type="entry name" value="RADICAL S-ADENOSYL METHIONINE DOMAIN-CONTAINING PROTEIN 1, MITOCHONDRIAL"/>
    <property type="match status" value="1"/>
</dbReference>
<dbReference type="InterPro" id="IPR034505">
    <property type="entry name" value="Coproporphyrinogen-III_oxidase"/>
</dbReference>
<dbReference type="PANTHER" id="PTHR13932">
    <property type="entry name" value="COPROPORPHYRINIGEN III OXIDASE"/>
    <property type="match status" value="1"/>
</dbReference>
<dbReference type="SUPFAM" id="SSF102114">
    <property type="entry name" value="Radical SAM enzymes"/>
    <property type="match status" value="1"/>
</dbReference>
<dbReference type="InterPro" id="IPR058240">
    <property type="entry name" value="rSAM_sf"/>
</dbReference>
<organism evidence="1">
    <name type="scientific">uncultured bacterium</name>
    <name type="common">gcode 4</name>
    <dbReference type="NCBI Taxonomy" id="1234023"/>
    <lineage>
        <taxon>Bacteria</taxon>
        <taxon>environmental samples</taxon>
    </lineage>
</organism>
<evidence type="ECO:0000313" key="1">
    <source>
        <dbReference type="EMBL" id="EKD25289.1"/>
    </source>
</evidence>
<dbReference type="EMBL" id="AMFJ01036096">
    <property type="protein sequence ID" value="EKD25289.1"/>
    <property type="molecule type" value="Genomic_DNA"/>
</dbReference>
<proteinExistence type="predicted"/>
<reference evidence="1" key="1">
    <citation type="journal article" date="2012" name="Science">
        <title>Fermentation, hydrogen, and sulfur metabolism in multiple uncultivated bacterial phyla.</title>
        <authorList>
            <person name="Wrighton K.C."/>
            <person name="Thomas B.C."/>
            <person name="Sharon I."/>
            <person name="Miller C.S."/>
            <person name="Castelle C.J."/>
            <person name="VerBerkmoes N.C."/>
            <person name="Wilkins M.J."/>
            <person name="Hettich R.L."/>
            <person name="Lipton M.S."/>
            <person name="Williams K.H."/>
            <person name="Long P.E."/>
            <person name="Banfield J.F."/>
        </authorList>
    </citation>
    <scope>NUCLEOTIDE SEQUENCE [LARGE SCALE GENOMIC DNA]</scope>
</reference>
<comment type="caution">
    <text evidence="1">The sequence shown here is derived from an EMBL/GenBank/DDBJ whole genome shotgun (WGS) entry which is preliminary data.</text>
</comment>
<dbReference type="GO" id="GO:0005737">
    <property type="term" value="C:cytoplasm"/>
    <property type="evidence" value="ECO:0007669"/>
    <property type="project" value="TreeGrafter"/>
</dbReference>